<dbReference type="HOGENOM" id="CLU_012140_2_1_1"/>
<feature type="domain" description="SPRY" evidence="4">
    <location>
        <begin position="107"/>
        <end position="254"/>
    </location>
</feature>
<keyword evidence="2" id="KW-0539">Nucleus</keyword>
<feature type="region of interest" description="Disordered" evidence="3">
    <location>
        <begin position="544"/>
        <end position="638"/>
    </location>
</feature>
<evidence type="ECO:0000256" key="1">
    <source>
        <dbReference type="ARBA" id="ARBA00004123"/>
    </source>
</evidence>
<dbReference type="Gene3D" id="2.60.120.920">
    <property type="match status" value="1"/>
</dbReference>
<dbReference type="PANTHER" id="PTHR12381:SF56">
    <property type="entry name" value="B30.2_SPRY DOMAIN-CONTAINING PROTEIN-RELATED"/>
    <property type="match status" value="1"/>
</dbReference>
<feature type="region of interest" description="Disordered" evidence="3">
    <location>
        <begin position="1"/>
        <end position="41"/>
    </location>
</feature>
<keyword evidence="6" id="KW-1185">Reference proteome</keyword>
<proteinExistence type="predicted"/>
<evidence type="ECO:0000256" key="3">
    <source>
        <dbReference type="SAM" id="MobiDB-lite"/>
    </source>
</evidence>
<evidence type="ECO:0000313" key="6">
    <source>
        <dbReference type="Proteomes" id="UP000006591"/>
    </source>
</evidence>
<evidence type="ECO:0000313" key="5">
    <source>
        <dbReference type="EnsemblPlants" id="ONIVA03G13540.1"/>
    </source>
</evidence>
<sequence length="745" mass="81647">MASPEWEEEEAARSPPPKRPRRDGDAPPEPQPARVGLNPADCDLGTHGSSFAGCNRSRALLTTPSSVAVWRPDFDVGGGGLRGEALHDGGFAYCWSGARATVGVRGGGKYCFGCKVVAEQAVEMEDTAADQQHLCRVGVSRGGDPVGALGETGHSFGFGGTGKFSHQGKFVEYGVKFGVGDTVVCAVDLDSKPLASIGFSRNGEWLGIAKHFDASDKGLGLVESPVSSMQWESAIFPHVLLKNVVVEMQFSKEDGLQLVDGYEPWPSACVDGNAVSGPVFAEQKECEIMMMVGLPASGKSTWAEKWIKEHKEKRFILLGTNLALVQMKVPGLLRKNNYGERFERLMDRATMIFNTLLTRAAKIPRNYIIDQTNVYKNARSRKLRPFANYRKTAVVVFPSPSELKVRAAKRFKEMGKDVPADAVNEMTANFVLPLSKDMPDSKEPFDEVIFVELSRDEAQRNLDEMKRLLPKASTPSYANFSNQNVSSTYSGTIAGTMPSLSPGYHRQMDSPYGSGVQTPRALTHQQAAWGVQGFQSPAGINHHQVHLSSYPNTPYQHQQIQSSHPSTPYQHQAQSTSYPSTPYQDQIHSSYPSNPTQHQIHLNYPSTPNQYQSHSTYPNTPFPGHGNSVYDSNGGPGPYNPNPYSMNTDMQQRIQAPIGDRNQSYAVVSNEAYGRSGYEAANSVGRPINTHPAVYNSGSGNYMPYMQHSHDVHNSGSQYSAPVPRPPYGAPPPNYMNPQTSIWHI</sequence>
<dbReference type="SUPFAM" id="SSF49899">
    <property type="entry name" value="Concanavalin A-like lectins/glucanases"/>
    <property type="match status" value="1"/>
</dbReference>
<evidence type="ECO:0000259" key="4">
    <source>
        <dbReference type="SMART" id="SM00449"/>
    </source>
</evidence>
<reference evidence="5" key="2">
    <citation type="submission" date="2018-04" db="EMBL/GenBank/DDBJ databases">
        <title>OnivRS2 (Oryza nivara Reference Sequence Version 2).</title>
        <authorList>
            <person name="Zhang J."/>
            <person name="Kudrna D."/>
            <person name="Lee S."/>
            <person name="Talag J."/>
            <person name="Rajasekar S."/>
            <person name="Welchert J."/>
            <person name="Hsing Y.-I."/>
            <person name="Wing R.A."/>
        </authorList>
    </citation>
    <scope>NUCLEOTIDE SEQUENCE [LARGE SCALE GENOMIC DNA]</scope>
    <source>
        <strain evidence="5">SL10</strain>
    </source>
</reference>
<organism evidence="5">
    <name type="scientific">Oryza nivara</name>
    <name type="common">Indian wild rice</name>
    <name type="synonym">Oryza sativa f. spontanea</name>
    <dbReference type="NCBI Taxonomy" id="4536"/>
    <lineage>
        <taxon>Eukaryota</taxon>
        <taxon>Viridiplantae</taxon>
        <taxon>Streptophyta</taxon>
        <taxon>Embryophyta</taxon>
        <taxon>Tracheophyta</taxon>
        <taxon>Spermatophyta</taxon>
        <taxon>Magnoliopsida</taxon>
        <taxon>Liliopsida</taxon>
        <taxon>Poales</taxon>
        <taxon>Poaceae</taxon>
        <taxon>BOP clade</taxon>
        <taxon>Oryzoideae</taxon>
        <taxon>Oryzeae</taxon>
        <taxon>Oryzinae</taxon>
        <taxon>Oryza</taxon>
    </lineage>
</organism>
<dbReference type="STRING" id="4536.A0A0E0GKL1"/>
<dbReference type="GO" id="GO:0003723">
    <property type="term" value="F:RNA binding"/>
    <property type="evidence" value="ECO:0007669"/>
    <property type="project" value="TreeGrafter"/>
</dbReference>
<dbReference type="SUPFAM" id="SSF52540">
    <property type="entry name" value="P-loop containing nucleoside triphosphate hydrolases"/>
    <property type="match status" value="1"/>
</dbReference>
<dbReference type="GO" id="GO:0005634">
    <property type="term" value="C:nucleus"/>
    <property type="evidence" value="ECO:0007669"/>
    <property type="project" value="UniProtKB-SubCell"/>
</dbReference>
<protein>
    <recommendedName>
        <fullName evidence="4">SPRY domain-containing protein</fullName>
    </recommendedName>
</protein>
<dbReference type="Gene3D" id="3.40.50.300">
    <property type="entry name" value="P-loop containing nucleotide triphosphate hydrolases"/>
    <property type="match status" value="1"/>
</dbReference>
<dbReference type="GO" id="GO:0000380">
    <property type="term" value="P:alternative mRNA splicing, via spliceosome"/>
    <property type="evidence" value="ECO:0007669"/>
    <property type="project" value="TreeGrafter"/>
</dbReference>
<dbReference type="InterPro" id="IPR043136">
    <property type="entry name" value="B30.2/SPRY_sf"/>
</dbReference>
<dbReference type="PANTHER" id="PTHR12381">
    <property type="entry name" value="HETEROGENEOUS NUCLEAR RIBONUCLEOPROTEIN U FAMILY MEMBER"/>
    <property type="match status" value="1"/>
</dbReference>
<dbReference type="InterPro" id="IPR035778">
    <property type="entry name" value="SPRY_hnRNP_U"/>
</dbReference>
<feature type="compositionally biased region" description="Polar residues" evidence="3">
    <location>
        <begin position="546"/>
        <end position="619"/>
    </location>
</feature>
<dbReference type="EnsemblPlants" id="ONIVA03G13540.1">
    <property type="protein sequence ID" value="ONIVA03G13540.1"/>
    <property type="gene ID" value="ONIVA03G13540"/>
</dbReference>
<dbReference type="Proteomes" id="UP000006591">
    <property type="component" value="Chromosome 3"/>
</dbReference>
<name>A0A0E0GKL1_ORYNI</name>
<dbReference type="CDD" id="cd12884">
    <property type="entry name" value="SPRY_hnRNP"/>
    <property type="match status" value="1"/>
</dbReference>
<dbReference type="InterPro" id="IPR027417">
    <property type="entry name" value="P-loop_NTPase"/>
</dbReference>
<dbReference type="Gramene" id="ONIVA03G13540.1">
    <property type="protein sequence ID" value="ONIVA03G13540.1"/>
    <property type="gene ID" value="ONIVA03G13540"/>
</dbReference>
<dbReference type="InterPro" id="IPR003877">
    <property type="entry name" value="SPRY_dom"/>
</dbReference>
<accession>A0A0E0GKL1</accession>
<evidence type="ECO:0000256" key="2">
    <source>
        <dbReference type="ARBA" id="ARBA00023242"/>
    </source>
</evidence>
<dbReference type="eggNOG" id="KOG2242">
    <property type="taxonomic scope" value="Eukaryota"/>
</dbReference>
<comment type="subcellular location">
    <subcellularLocation>
        <location evidence="1">Nucleus</location>
    </subcellularLocation>
</comment>
<reference evidence="5" key="1">
    <citation type="submission" date="2015-04" db="UniProtKB">
        <authorList>
            <consortium name="EnsemblPlants"/>
        </authorList>
    </citation>
    <scope>IDENTIFICATION</scope>
    <source>
        <strain evidence="5">SL10</strain>
    </source>
</reference>
<dbReference type="AlphaFoldDB" id="A0A0E0GKL1"/>
<dbReference type="SMART" id="SM00449">
    <property type="entry name" value="SPRY"/>
    <property type="match status" value="1"/>
</dbReference>
<dbReference type="Pfam" id="PF13671">
    <property type="entry name" value="AAA_33"/>
    <property type="match status" value="1"/>
</dbReference>
<feature type="compositionally biased region" description="Acidic residues" evidence="3">
    <location>
        <begin position="1"/>
        <end position="10"/>
    </location>
</feature>
<dbReference type="InterPro" id="IPR013320">
    <property type="entry name" value="ConA-like_dom_sf"/>
</dbReference>
<dbReference type="OMA" id="GYHRQMD"/>